<dbReference type="InterPro" id="IPR050534">
    <property type="entry name" value="Coronavir_polyprotein_1ab"/>
</dbReference>
<evidence type="ECO:0000256" key="1">
    <source>
        <dbReference type="ARBA" id="ARBA00022741"/>
    </source>
</evidence>
<sequence>MTKKKDKQIILTPSQQQAFNKLKDFVNGSSANTFILTGYAGTGKTTLMKTLIEWINEQNKEFQLLASTGRAAKILSNKTECEAKTVHSCIYTFADFNQDIEKVVNQIDDSKGIDDTGQLLLQFTSASAKNSDYERKVYIIDEASMISDHPDKNPTQAIFGTGRLLHDLINFDNKGCFIFVGDACQLPPISQDFSPALDKEYLEDVHRMTIERATLNEIVRQQDGNDIVIAATRMRTLYQNPPQVKWGKFPFRGYKDIKIHPNQLSIVNAYINNVKQNGFEEATLLCGSNAACNILTSIVRPALGFNKSLLEVGELLLITQNNNTTRLMNGDLVKVISTERRIRRAGLTFLQVEVEEMVSKQTFSLLLIEDILYGNMTNLTQESQKALFIDFYRRMKEQHIKPKTDAFKTAMFNDPYLNALRAVYGYALTCHKAQGGEWKDVYLDIPRRLSHSPKRSVYQWLYTAMTRASDCLHVADDFFIG</sequence>
<name>A0A250KIK4_9BACT</name>
<feature type="domain" description="AAA+ ATPase" evidence="3">
    <location>
        <begin position="30"/>
        <end position="212"/>
    </location>
</feature>
<dbReference type="InterPro" id="IPR003593">
    <property type="entry name" value="AAA+_ATPase"/>
</dbReference>
<accession>A0A250KIK4</accession>
<dbReference type="GO" id="GO:0003678">
    <property type="term" value="F:DNA helicase activity"/>
    <property type="evidence" value="ECO:0007669"/>
    <property type="project" value="UniProtKB-ARBA"/>
</dbReference>
<dbReference type="EMBL" id="AP018050">
    <property type="protein sequence ID" value="BBA29539.1"/>
    <property type="molecule type" value="Genomic_DNA"/>
</dbReference>
<dbReference type="SMART" id="SM00382">
    <property type="entry name" value="AAA"/>
    <property type="match status" value="1"/>
</dbReference>
<dbReference type="RefSeq" id="WP_120174710.1">
    <property type="nucleotide sequence ID" value="NZ_AP018050.1"/>
</dbReference>
<evidence type="ECO:0000256" key="2">
    <source>
        <dbReference type="ARBA" id="ARBA00022840"/>
    </source>
</evidence>
<reference evidence="4 5" key="1">
    <citation type="submission" date="2017-05" db="EMBL/GenBank/DDBJ databases">
        <title>whole genome sequence of Prevotella melaninogenica GAI 07411.</title>
        <authorList>
            <person name="Kondo Y."/>
            <person name="Hoshino T."/>
        </authorList>
    </citation>
    <scope>NUCLEOTIDE SEQUENCE [LARGE SCALE GENOMIC DNA]</scope>
    <source>
        <strain evidence="4 5">GAI 07411</strain>
    </source>
</reference>
<dbReference type="InterPro" id="IPR027417">
    <property type="entry name" value="P-loop_NTPase"/>
</dbReference>
<evidence type="ECO:0000259" key="3">
    <source>
        <dbReference type="SMART" id="SM00382"/>
    </source>
</evidence>
<dbReference type="AlphaFoldDB" id="A0A250KIK4"/>
<dbReference type="GO" id="GO:0004519">
    <property type="term" value="F:endonuclease activity"/>
    <property type="evidence" value="ECO:0007669"/>
    <property type="project" value="UniProtKB-KW"/>
</dbReference>
<keyword evidence="4" id="KW-0378">Hydrolase</keyword>
<dbReference type="CDD" id="cd18809">
    <property type="entry name" value="SF1_C_RecD"/>
    <property type="match status" value="1"/>
</dbReference>
<protein>
    <submittedName>
        <fullName evidence="4">ATP-dependent endonuclease</fullName>
    </submittedName>
</protein>
<dbReference type="InterPro" id="IPR027785">
    <property type="entry name" value="UvrD-like_helicase_C"/>
</dbReference>
<dbReference type="GO" id="GO:0005524">
    <property type="term" value="F:ATP binding"/>
    <property type="evidence" value="ECO:0007669"/>
    <property type="project" value="UniProtKB-KW"/>
</dbReference>
<dbReference type="Gene3D" id="3.40.50.300">
    <property type="entry name" value="P-loop containing nucleotide triphosphate hydrolases"/>
    <property type="match status" value="2"/>
</dbReference>
<gene>
    <name evidence="4" type="ORF">PMEL_200052</name>
</gene>
<organism evidence="4 5">
    <name type="scientific">Prevotella melaninogenica</name>
    <dbReference type="NCBI Taxonomy" id="28132"/>
    <lineage>
        <taxon>Bacteria</taxon>
        <taxon>Pseudomonadati</taxon>
        <taxon>Bacteroidota</taxon>
        <taxon>Bacteroidia</taxon>
        <taxon>Bacteroidales</taxon>
        <taxon>Prevotellaceae</taxon>
        <taxon>Prevotella</taxon>
    </lineage>
</organism>
<dbReference type="Proteomes" id="UP000267517">
    <property type="component" value="Chromosome II"/>
</dbReference>
<dbReference type="Pfam" id="PF13538">
    <property type="entry name" value="UvrD_C_2"/>
    <property type="match status" value="1"/>
</dbReference>
<dbReference type="PANTHER" id="PTHR43788">
    <property type="entry name" value="DNA2/NAM7 HELICASE FAMILY MEMBER"/>
    <property type="match status" value="1"/>
</dbReference>
<keyword evidence="2" id="KW-0067">ATP-binding</keyword>
<dbReference type="PANTHER" id="PTHR43788:SF6">
    <property type="entry name" value="DNA HELICASE B"/>
    <property type="match status" value="1"/>
</dbReference>
<proteinExistence type="predicted"/>
<keyword evidence="1" id="KW-0547">Nucleotide-binding</keyword>
<keyword evidence="4" id="KW-0540">Nuclease</keyword>
<dbReference type="Pfam" id="PF13604">
    <property type="entry name" value="AAA_30"/>
    <property type="match status" value="1"/>
</dbReference>
<keyword evidence="4" id="KW-0255">Endonuclease</keyword>
<evidence type="ECO:0000313" key="5">
    <source>
        <dbReference type="Proteomes" id="UP000267517"/>
    </source>
</evidence>
<evidence type="ECO:0000313" key="4">
    <source>
        <dbReference type="EMBL" id="BBA29539.1"/>
    </source>
</evidence>
<dbReference type="OrthoDB" id="9803432at2"/>
<dbReference type="SUPFAM" id="SSF52540">
    <property type="entry name" value="P-loop containing nucleoside triphosphate hydrolases"/>
    <property type="match status" value="1"/>
</dbReference>